<evidence type="ECO:0000256" key="1">
    <source>
        <dbReference type="SAM" id="Phobius"/>
    </source>
</evidence>
<feature type="transmembrane region" description="Helical" evidence="1">
    <location>
        <begin position="81"/>
        <end position="101"/>
    </location>
</feature>
<keyword evidence="3" id="KW-1185">Reference proteome</keyword>
<sequence length="152" mass="15874">MTEKRFRQLLALYAIVLAAAVVASFLPGGYSPALAQAYADEPASPLLQNPWSALAIVLPLFLAGVCGYVGLFWFKRWARTLSLATTALTIGLILLGGASLSSAPASALFEVASLLWGGILALAHFSTVGARFDPRGPSRSRRDTANGGPDAA</sequence>
<evidence type="ECO:0000313" key="3">
    <source>
        <dbReference type="Proteomes" id="UP001209922"/>
    </source>
</evidence>
<evidence type="ECO:0008006" key="4">
    <source>
        <dbReference type="Google" id="ProtNLM"/>
    </source>
</evidence>
<dbReference type="Proteomes" id="UP001209922">
    <property type="component" value="Unassembled WGS sequence"/>
</dbReference>
<comment type="caution">
    <text evidence="2">The sequence shown here is derived from an EMBL/GenBank/DDBJ whole genome shotgun (WGS) entry which is preliminary data.</text>
</comment>
<protein>
    <recommendedName>
        <fullName evidence="4">DUF4293 family protein</fullName>
    </recommendedName>
</protein>
<feature type="transmembrane region" description="Helical" evidence="1">
    <location>
        <begin position="53"/>
        <end position="74"/>
    </location>
</feature>
<gene>
    <name evidence="2" type="ORF">OK345_10150</name>
</gene>
<dbReference type="RefSeq" id="WP_265127855.1">
    <property type="nucleotide sequence ID" value="NZ_JAPCHY010000008.1"/>
</dbReference>
<organism evidence="2 3">
    <name type="scientific">Xanthomonas chitinilytica</name>
    <dbReference type="NCBI Taxonomy" id="2989819"/>
    <lineage>
        <taxon>Bacteria</taxon>
        <taxon>Pseudomonadati</taxon>
        <taxon>Pseudomonadota</taxon>
        <taxon>Gammaproteobacteria</taxon>
        <taxon>Lysobacterales</taxon>
        <taxon>Lysobacteraceae</taxon>
        <taxon>Xanthomonas</taxon>
    </lineage>
</organism>
<feature type="transmembrane region" description="Helical" evidence="1">
    <location>
        <begin position="113"/>
        <end position="132"/>
    </location>
</feature>
<keyword evidence="1" id="KW-0472">Membrane</keyword>
<keyword evidence="1" id="KW-0812">Transmembrane</keyword>
<proteinExistence type="predicted"/>
<dbReference type="EMBL" id="JAPCHY010000008">
    <property type="protein sequence ID" value="MCW4472867.1"/>
    <property type="molecule type" value="Genomic_DNA"/>
</dbReference>
<accession>A0ABT3JWJ5</accession>
<evidence type="ECO:0000313" key="2">
    <source>
        <dbReference type="EMBL" id="MCW4472867.1"/>
    </source>
</evidence>
<keyword evidence="1" id="KW-1133">Transmembrane helix</keyword>
<reference evidence="2 3" key="1">
    <citation type="submission" date="2022-10" db="EMBL/GenBank/DDBJ databases">
        <title>Xanthomonas sp. H13-6.</title>
        <authorList>
            <person name="Liu X."/>
            <person name="Deng Z."/>
            <person name="Jiang Y."/>
            <person name="Yu T."/>
            <person name="Ai J."/>
        </authorList>
    </citation>
    <scope>NUCLEOTIDE SEQUENCE [LARGE SCALE GENOMIC DNA]</scope>
    <source>
        <strain evidence="2 3">H13-6</strain>
    </source>
</reference>
<name>A0ABT3JWJ5_9XANT</name>